<feature type="transmembrane region" description="Helical" evidence="1">
    <location>
        <begin position="74"/>
        <end position="101"/>
    </location>
</feature>
<proteinExistence type="predicted"/>
<dbReference type="PANTHER" id="PTHR43592">
    <property type="entry name" value="CAAX AMINO TERMINAL PROTEASE"/>
    <property type="match status" value="1"/>
</dbReference>
<feature type="transmembrane region" description="Helical" evidence="1">
    <location>
        <begin position="154"/>
        <end position="173"/>
    </location>
</feature>
<keyword evidence="1" id="KW-1133">Transmembrane helix</keyword>
<organism evidence="3 4">
    <name type="scientific">Thiothrix eikelboomii</name>
    <dbReference type="NCBI Taxonomy" id="92487"/>
    <lineage>
        <taxon>Bacteria</taxon>
        <taxon>Pseudomonadati</taxon>
        <taxon>Pseudomonadota</taxon>
        <taxon>Gammaproteobacteria</taxon>
        <taxon>Thiotrichales</taxon>
        <taxon>Thiotrichaceae</taxon>
        <taxon>Thiothrix</taxon>
    </lineage>
</organism>
<name>A0A1T4XSZ0_9GAMM</name>
<keyword evidence="3" id="KW-0378">Hydrolase</keyword>
<evidence type="ECO:0000313" key="4">
    <source>
        <dbReference type="Proteomes" id="UP000190460"/>
    </source>
</evidence>
<keyword evidence="1" id="KW-0812">Transmembrane</keyword>
<feature type="transmembrane region" description="Helical" evidence="1">
    <location>
        <begin position="113"/>
        <end position="134"/>
    </location>
</feature>
<dbReference type="Proteomes" id="UP000190460">
    <property type="component" value="Unassembled WGS sequence"/>
</dbReference>
<dbReference type="GO" id="GO:0080120">
    <property type="term" value="P:CAAX-box protein maturation"/>
    <property type="evidence" value="ECO:0007669"/>
    <property type="project" value="UniProtKB-ARBA"/>
</dbReference>
<dbReference type="GO" id="GO:0004175">
    <property type="term" value="F:endopeptidase activity"/>
    <property type="evidence" value="ECO:0007669"/>
    <property type="project" value="UniProtKB-ARBA"/>
</dbReference>
<dbReference type="PANTHER" id="PTHR43592:SF15">
    <property type="entry name" value="CAAX AMINO TERMINAL PROTEASE FAMILY PROTEIN"/>
    <property type="match status" value="1"/>
</dbReference>
<dbReference type="Pfam" id="PF02517">
    <property type="entry name" value="Rce1-like"/>
    <property type="match status" value="1"/>
</dbReference>
<accession>A0A1T4XSZ0</accession>
<gene>
    <name evidence="3" type="ORF">SAMN02745130_03346</name>
</gene>
<evidence type="ECO:0000259" key="2">
    <source>
        <dbReference type="Pfam" id="PF02517"/>
    </source>
</evidence>
<reference evidence="3 4" key="1">
    <citation type="submission" date="2017-02" db="EMBL/GenBank/DDBJ databases">
        <authorList>
            <person name="Peterson S.W."/>
        </authorList>
    </citation>
    <scope>NUCLEOTIDE SEQUENCE [LARGE SCALE GENOMIC DNA]</scope>
    <source>
        <strain evidence="3 4">ATCC 49788</strain>
    </source>
</reference>
<protein>
    <submittedName>
        <fullName evidence="3">CAAX protease self-immunity</fullName>
    </submittedName>
</protein>
<evidence type="ECO:0000256" key="1">
    <source>
        <dbReference type="SAM" id="Phobius"/>
    </source>
</evidence>
<feature type="domain" description="CAAX prenyl protease 2/Lysostaphin resistance protein A-like" evidence="2">
    <location>
        <begin position="40"/>
        <end position="126"/>
    </location>
</feature>
<feature type="transmembrane region" description="Helical" evidence="1">
    <location>
        <begin position="35"/>
        <end position="54"/>
    </location>
</feature>
<dbReference type="STRING" id="92487.SAMN02745130_03346"/>
<dbReference type="GO" id="GO:0006508">
    <property type="term" value="P:proteolysis"/>
    <property type="evidence" value="ECO:0007669"/>
    <property type="project" value="UniProtKB-KW"/>
</dbReference>
<keyword evidence="4" id="KW-1185">Reference proteome</keyword>
<dbReference type="AlphaFoldDB" id="A0A1T4XSZ0"/>
<dbReference type="OrthoDB" id="6637383at2"/>
<dbReference type="InterPro" id="IPR003675">
    <property type="entry name" value="Rce1/LyrA-like_dom"/>
</dbReference>
<evidence type="ECO:0000313" key="3">
    <source>
        <dbReference type="EMBL" id="SKA92268.1"/>
    </source>
</evidence>
<keyword evidence="3" id="KW-0645">Protease</keyword>
<sequence>MTTFARGLIIFAVVNFLPVDQLGSMTQSNGLMGQTTLVGAIIGGIVAVFLAPLAEEFIFRGFLFTKFQVMFSVWTSMIFSSLLFGAIHFSISSITTFLFGLSMCIVFYKTKNLAIPILLHALNNAFVSIISIYSKLFVSSSSEEISLNEVSQQFYTIALPCFVVSMVLAYYLIKKRFFYS</sequence>
<keyword evidence="1" id="KW-0472">Membrane</keyword>
<dbReference type="EMBL" id="FUYB01000022">
    <property type="protein sequence ID" value="SKA92268.1"/>
    <property type="molecule type" value="Genomic_DNA"/>
</dbReference>
<dbReference type="RefSeq" id="WP_078923792.1">
    <property type="nucleotide sequence ID" value="NZ_FUYB01000022.1"/>
</dbReference>